<dbReference type="SUPFAM" id="SSF53901">
    <property type="entry name" value="Thiolase-like"/>
    <property type="match status" value="1"/>
</dbReference>
<comment type="caution">
    <text evidence="7">The sequence shown here is derived from an EMBL/GenBank/DDBJ whole genome shotgun (WGS) entry which is preliminary data.</text>
</comment>
<proteinExistence type="predicted"/>
<dbReference type="Gene3D" id="3.40.47.10">
    <property type="match status" value="1"/>
</dbReference>
<evidence type="ECO:0000256" key="1">
    <source>
        <dbReference type="ARBA" id="ARBA00012352"/>
    </source>
</evidence>
<dbReference type="PANTHER" id="PTHR42870:SF1">
    <property type="entry name" value="NON-SPECIFIC LIPID-TRANSFER PROTEIN-LIKE 2"/>
    <property type="match status" value="1"/>
</dbReference>
<feature type="domain" description="Thiolase C-terminal" evidence="6">
    <location>
        <begin position="269"/>
        <end position="403"/>
    </location>
</feature>
<dbReference type="EC" id="2.3.1.176" evidence="1"/>
<keyword evidence="8" id="KW-1185">Reference proteome</keyword>
<evidence type="ECO:0000259" key="6">
    <source>
        <dbReference type="Pfam" id="PF22691"/>
    </source>
</evidence>
<dbReference type="PANTHER" id="PTHR42870">
    <property type="entry name" value="ACETYL-COA C-ACETYLTRANSFERASE"/>
    <property type="match status" value="1"/>
</dbReference>
<dbReference type="GO" id="GO:0006869">
    <property type="term" value="P:lipid transport"/>
    <property type="evidence" value="ECO:0007669"/>
    <property type="project" value="UniProtKB-KW"/>
</dbReference>
<dbReference type="Proteomes" id="UP001161017">
    <property type="component" value="Unassembled WGS sequence"/>
</dbReference>
<dbReference type="InterPro" id="IPR055140">
    <property type="entry name" value="Thiolase_C_2"/>
</dbReference>
<protein>
    <recommendedName>
        <fullName evidence="1">propanoyl-CoA C-acyltransferase</fullName>
        <ecNumber evidence="1">2.3.1.176</ecNumber>
    </recommendedName>
    <alternativeName>
        <fullName evidence="5">Propanoyl-CoA C-acyltransferase</fullName>
    </alternativeName>
</protein>
<dbReference type="PROSITE" id="PS00737">
    <property type="entry name" value="THIOLASE_2"/>
    <property type="match status" value="1"/>
</dbReference>
<evidence type="ECO:0000256" key="5">
    <source>
        <dbReference type="ARBA" id="ARBA00032316"/>
    </source>
</evidence>
<sequence>MANSSPNSPRTYILGVGLTPFLKPRGQVPYTHLALHASTHALLDASIPYSSITAAIACSVFTPSTSGQRCFYPLGLTGIPIHNISNNCATGSSGLVLARQLCQLGDLQHREAAVLVCGYDVMAPGALPAGGVKPDAVGRFMEKMVEQRGYEERAPGSAQLFGNAGKEYMSRHPTTSADDFVEVARINHAHSTNNPYAQFRHAYTADEIKDSGNVFGDGFLTKLACCPTSDGAGAAVVVSESFLASHPHLRDRAVEVAGLALATDTASTFASNSMTELVGAGMTRAAAAAAMREAGVSIEEIGVVELHDCFSANEIITLEALGLCEKGRAGEMVRRGDITYGGKYVVNPSGGLISKGHPLGATGLAQAAELVWQLRGWANNRLVSGEGVKWALQHNLGLGGAAVVAVYRRADGERGGLVGDEEVGRRSGFGYNPAVEARAVTREQVDRVRSREMGSEWALGDTLKKVEAKL</sequence>
<dbReference type="CDD" id="cd00829">
    <property type="entry name" value="SCP-x_thiolase"/>
    <property type="match status" value="1"/>
</dbReference>
<keyword evidence="2" id="KW-0813">Transport</keyword>
<gene>
    <name evidence="7" type="ORF">OHK93_006387</name>
</gene>
<dbReference type="AlphaFoldDB" id="A0AA43QK48"/>
<dbReference type="InterPro" id="IPR020613">
    <property type="entry name" value="Thiolase_CS"/>
</dbReference>
<dbReference type="NCBIfam" id="NF006102">
    <property type="entry name" value="PRK08256.1"/>
    <property type="match status" value="1"/>
</dbReference>
<organism evidence="7 8">
    <name type="scientific">Ramalina farinacea</name>
    <dbReference type="NCBI Taxonomy" id="258253"/>
    <lineage>
        <taxon>Eukaryota</taxon>
        <taxon>Fungi</taxon>
        <taxon>Dikarya</taxon>
        <taxon>Ascomycota</taxon>
        <taxon>Pezizomycotina</taxon>
        <taxon>Lecanoromycetes</taxon>
        <taxon>OSLEUM clade</taxon>
        <taxon>Lecanoromycetidae</taxon>
        <taxon>Lecanorales</taxon>
        <taxon>Lecanorineae</taxon>
        <taxon>Ramalinaceae</taxon>
        <taxon>Ramalina</taxon>
    </lineage>
</organism>
<evidence type="ECO:0000256" key="3">
    <source>
        <dbReference type="ARBA" id="ARBA00023055"/>
    </source>
</evidence>
<dbReference type="EMBL" id="JAPUFD010000005">
    <property type="protein sequence ID" value="MDI1487119.1"/>
    <property type="molecule type" value="Genomic_DNA"/>
</dbReference>
<dbReference type="Pfam" id="PF22691">
    <property type="entry name" value="Thiolase_C_1"/>
    <property type="match status" value="1"/>
</dbReference>
<evidence type="ECO:0000256" key="4">
    <source>
        <dbReference type="ARBA" id="ARBA00023121"/>
    </source>
</evidence>
<keyword evidence="4" id="KW-0446">Lipid-binding</keyword>
<dbReference type="GO" id="GO:0008289">
    <property type="term" value="F:lipid binding"/>
    <property type="evidence" value="ECO:0007669"/>
    <property type="project" value="UniProtKB-KW"/>
</dbReference>
<evidence type="ECO:0000313" key="7">
    <source>
        <dbReference type="EMBL" id="MDI1487119.1"/>
    </source>
</evidence>
<reference evidence="7" key="1">
    <citation type="journal article" date="2023" name="Genome Biol. Evol.">
        <title>First Whole Genome Sequence and Flow Cytometry Genome Size Data for the Lichen-Forming Fungus Ramalina farinacea (Ascomycota).</title>
        <authorList>
            <person name="Llewellyn T."/>
            <person name="Mian S."/>
            <person name="Hill R."/>
            <person name="Leitch I.J."/>
            <person name="Gaya E."/>
        </authorList>
    </citation>
    <scope>NUCLEOTIDE SEQUENCE</scope>
    <source>
        <strain evidence="7">LIQ254RAFAR</strain>
    </source>
</reference>
<dbReference type="GO" id="GO:0016747">
    <property type="term" value="F:acyltransferase activity, transferring groups other than amino-acyl groups"/>
    <property type="evidence" value="ECO:0007669"/>
    <property type="project" value="InterPro"/>
</dbReference>
<evidence type="ECO:0000313" key="8">
    <source>
        <dbReference type="Proteomes" id="UP001161017"/>
    </source>
</evidence>
<keyword evidence="3" id="KW-0445">Lipid transport</keyword>
<accession>A0AA43QK48</accession>
<evidence type="ECO:0000256" key="2">
    <source>
        <dbReference type="ARBA" id="ARBA00022448"/>
    </source>
</evidence>
<dbReference type="InterPro" id="IPR016039">
    <property type="entry name" value="Thiolase-like"/>
</dbReference>
<name>A0AA43QK48_9LECA</name>